<dbReference type="PANTHER" id="PTHR21115">
    <property type="entry name" value="GH06117P-RELATED"/>
    <property type="match status" value="1"/>
</dbReference>
<keyword evidence="3" id="KW-1185">Reference proteome</keyword>
<proteinExistence type="predicted"/>
<evidence type="ECO:0000259" key="1">
    <source>
        <dbReference type="Pfam" id="PF16013"/>
    </source>
</evidence>
<dbReference type="EMBL" id="CAXAJV020001299">
    <property type="protein sequence ID" value="CAL7948441.1"/>
    <property type="molecule type" value="Genomic_DNA"/>
</dbReference>
<sequence>MSTEETSAGLDIAWEAMLTIAKIKQQDYYELSAEWTRYLKDEYQYLKQNIGYATFGPPTENAKDNVKMNEKDDIIKDNNITTAISYDPKAKRIIEAIYDKVLLFGKDCIKESCIYYGLIYNITFRTKIESAEDNEEIQLLPTPIFKILRSKDGEVWYIDLCGRVYKNWEDYITNNTLPKCTMVFPKNGFYQPDPSCEITEEYSTVWLEVLNSPACNVKSTILAGADTVSSVVGAVGLGLGIASMFTPLAPVTIGAGIATGISGAWTIGRSTQNLVDKSCHEESLFDRDAFPSWLAIGGSTVGLAASGGSVLLTAATKNGVAVGTATQLAYNSLVLTNVGINGVGVTYQAYCMYEKYQDGDTIQTLDVVFLGAHILFLGNAVINLQFAGELIESTQGKVLDDYRASIRSKNHRKQFNRIKRKAAANNVDKISENAEVIQYINKKLDFQAKNMNNIQNLETGKNQIGTTLYKGEKLKINNVSLINPMKFIEILLKCDRSFFHGNDFESTSYSTENGDATDMFLKLKDLLLTLLGKIGNVHIPEITKFYHTLNDMKYLNSAQTILYFIFKISTALANQSSCLEYVDRALHFIWNYIIESLKETCSGAFCFSDKKMQNNLNKMILALTDHVDDVVRELLPAFAKYIVQYLEIINPHKHFSNAQNLETLNIGGIRFINPTKFVQVLLEFDQNPNSEKSTSRSTKDKAAENMFFLLKDFLQVLLEEEYLDTVNKSVYILEITKFDKILNDMKYIKNATEILFVIFRTSNTLTKKSLYVKYMYEANYFMWNYVKETLKQTSSGMSDEETQNELNRMMSALTDNMDEIIKELLPAFQEYIFKLS</sequence>
<dbReference type="Proteomes" id="UP001642520">
    <property type="component" value="Unassembled WGS sequence"/>
</dbReference>
<organism evidence="2 3">
    <name type="scientific">Xylocopa violacea</name>
    <name type="common">Violet carpenter bee</name>
    <name type="synonym">Apis violacea</name>
    <dbReference type="NCBI Taxonomy" id="135666"/>
    <lineage>
        <taxon>Eukaryota</taxon>
        <taxon>Metazoa</taxon>
        <taxon>Ecdysozoa</taxon>
        <taxon>Arthropoda</taxon>
        <taxon>Hexapoda</taxon>
        <taxon>Insecta</taxon>
        <taxon>Pterygota</taxon>
        <taxon>Neoptera</taxon>
        <taxon>Endopterygota</taxon>
        <taxon>Hymenoptera</taxon>
        <taxon>Apocrita</taxon>
        <taxon>Aculeata</taxon>
        <taxon>Apoidea</taxon>
        <taxon>Anthophila</taxon>
        <taxon>Apidae</taxon>
        <taxon>Xylocopa</taxon>
        <taxon>Xylocopa</taxon>
    </lineage>
</organism>
<dbReference type="Pfam" id="PF16013">
    <property type="entry name" value="DUF4781"/>
    <property type="match status" value="1"/>
</dbReference>
<protein>
    <recommendedName>
        <fullName evidence="1">DUF4781 domain-containing protein</fullName>
    </recommendedName>
</protein>
<dbReference type="PANTHER" id="PTHR21115:SF0">
    <property type="entry name" value="GH06117P-RELATED"/>
    <property type="match status" value="1"/>
</dbReference>
<accession>A0ABP1P767</accession>
<feature type="domain" description="DUF4781" evidence="1">
    <location>
        <begin position="143"/>
        <end position="441"/>
    </location>
</feature>
<dbReference type="InterPro" id="IPR031962">
    <property type="entry name" value="DUF4781"/>
</dbReference>
<comment type="caution">
    <text evidence="2">The sequence shown here is derived from an EMBL/GenBank/DDBJ whole genome shotgun (WGS) entry which is preliminary data.</text>
</comment>
<name>A0ABP1P767_XYLVO</name>
<reference evidence="2 3" key="1">
    <citation type="submission" date="2024-08" db="EMBL/GenBank/DDBJ databases">
        <authorList>
            <person name="Will J Nash"/>
            <person name="Angela Man"/>
            <person name="Seanna McTaggart"/>
            <person name="Kendall Baker"/>
            <person name="Tom Barker"/>
            <person name="Leah Catchpole"/>
            <person name="Alex Durrant"/>
            <person name="Karim Gharbi"/>
            <person name="Naomi Irish"/>
            <person name="Gemy Kaithakottil"/>
            <person name="Debby Ku"/>
            <person name="Aaliyah Providence"/>
            <person name="Felix Shaw"/>
            <person name="David Swarbreck"/>
            <person name="Chris Watkins"/>
            <person name="Ann M. McCartney"/>
            <person name="Giulio Formenti"/>
            <person name="Alice Mouton"/>
            <person name="Noel Vella"/>
            <person name="Bjorn M von Reumont"/>
            <person name="Adriana Vella"/>
            <person name="Wilfried Haerty"/>
        </authorList>
    </citation>
    <scope>NUCLEOTIDE SEQUENCE [LARGE SCALE GENOMIC DNA]</scope>
</reference>
<evidence type="ECO:0000313" key="3">
    <source>
        <dbReference type="Proteomes" id="UP001642520"/>
    </source>
</evidence>
<gene>
    <name evidence="2" type="ORF">XYLVIOL_LOCUS8866</name>
</gene>
<evidence type="ECO:0000313" key="2">
    <source>
        <dbReference type="EMBL" id="CAL7948441.1"/>
    </source>
</evidence>